<dbReference type="GO" id="GO:0005737">
    <property type="term" value="C:cytoplasm"/>
    <property type="evidence" value="ECO:0007669"/>
    <property type="project" value="TreeGrafter"/>
</dbReference>
<dbReference type="SUPFAM" id="SSF55729">
    <property type="entry name" value="Acyl-CoA N-acyltransferases (Nat)"/>
    <property type="match status" value="1"/>
</dbReference>
<dbReference type="AlphaFoldDB" id="A0A938YEJ1"/>
<evidence type="ECO:0000256" key="3">
    <source>
        <dbReference type="ARBA" id="ARBA00038502"/>
    </source>
</evidence>
<comment type="similarity">
    <text evidence="3">Belongs to the acetyltransferase family. RimJ subfamily.</text>
</comment>
<feature type="domain" description="N-acetyltransferase" evidence="5">
    <location>
        <begin position="31"/>
        <end position="202"/>
    </location>
</feature>
<keyword evidence="2" id="KW-0012">Acyltransferase</keyword>
<dbReference type="Pfam" id="PF13302">
    <property type="entry name" value="Acetyltransf_3"/>
    <property type="match status" value="1"/>
</dbReference>
<organism evidence="6 7">
    <name type="scientific">Nakamurella flavida</name>
    <dbReference type="NCBI Taxonomy" id="363630"/>
    <lineage>
        <taxon>Bacteria</taxon>
        <taxon>Bacillati</taxon>
        <taxon>Actinomycetota</taxon>
        <taxon>Actinomycetes</taxon>
        <taxon>Nakamurellales</taxon>
        <taxon>Nakamurellaceae</taxon>
        <taxon>Nakamurella</taxon>
    </lineage>
</organism>
<dbReference type="Gene3D" id="3.40.630.30">
    <property type="match status" value="1"/>
</dbReference>
<feature type="region of interest" description="Disordered" evidence="4">
    <location>
        <begin position="1"/>
        <end position="20"/>
    </location>
</feature>
<proteinExistence type="inferred from homology"/>
<name>A0A938YEJ1_9ACTN</name>
<evidence type="ECO:0000256" key="4">
    <source>
        <dbReference type="SAM" id="MobiDB-lite"/>
    </source>
</evidence>
<dbReference type="InterPro" id="IPR051531">
    <property type="entry name" value="N-acetyltransferase"/>
</dbReference>
<dbReference type="Proteomes" id="UP000663801">
    <property type="component" value="Unassembled WGS sequence"/>
</dbReference>
<dbReference type="PANTHER" id="PTHR43792">
    <property type="entry name" value="GNAT FAMILY, PUTATIVE (AFU_ORTHOLOGUE AFUA_3G00765)-RELATED-RELATED"/>
    <property type="match status" value="1"/>
</dbReference>
<dbReference type="GO" id="GO:0008999">
    <property type="term" value="F:protein-N-terminal-alanine acetyltransferase activity"/>
    <property type="evidence" value="ECO:0007669"/>
    <property type="project" value="TreeGrafter"/>
</dbReference>
<reference evidence="6" key="1">
    <citation type="submission" date="2021-01" db="EMBL/GenBank/DDBJ databases">
        <title>KCTC 19127 draft genome.</title>
        <authorList>
            <person name="An D."/>
        </authorList>
    </citation>
    <scope>NUCLEOTIDE SEQUENCE</scope>
    <source>
        <strain evidence="6">KCTC 19127</strain>
    </source>
</reference>
<dbReference type="PANTHER" id="PTHR43792:SF8">
    <property type="entry name" value="[RIBOSOMAL PROTEIN US5]-ALANINE N-ACETYLTRANSFERASE"/>
    <property type="match status" value="1"/>
</dbReference>
<evidence type="ECO:0000313" key="7">
    <source>
        <dbReference type="Proteomes" id="UP000663801"/>
    </source>
</evidence>
<dbReference type="InterPro" id="IPR000182">
    <property type="entry name" value="GNAT_dom"/>
</dbReference>
<evidence type="ECO:0000259" key="5">
    <source>
        <dbReference type="PROSITE" id="PS51186"/>
    </source>
</evidence>
<evidence type="ECO:0000256" key="1">
    <source>
        <dbReference type="ARBA" id="ARBA00022679"/>
    </source>
</evidence>
<protein>
    <submittedName>
        <fullName evidence="6">GNAT family N-acetyltransferase</fullName>
    </submittedName>
</protein>
<dbReference type="PROSITE" id="PS51186">
    <property type="entry name" value="GNAT"/>
    <property type="match status" value="1"/>
</dbReference>
<dbReference type="InterPro" id="IPR016181">
    <property type="entry name" value="Acyl_CoA_acyltransferase"/>
</dbReference>
<keyword evidence="1" id="KW-0808">Transferase</keyword>
<dbReference type="EMBL" id="JAERWL010000006">
    <property type="protein sequence ID" value="MBM9476210.1"/>
    <property type="molecule type" value="Genomic_DNA"/>
</dbReference>
<accession>A0A938YEJ1</accession>
<sequence length="225" mass="24254">MAPTAGPGGSSSRHPGWPARLGPVQCAAGPVELRPLRRSDGRAWRALRLRDRALIEPFDASSDLSWADRHSGALWRSHRFLLAGGARRGEVVPFAITVGDRFVGQVTLGGIQRGALRSGWVGYWVDSAVHRQGVATAAVALAVAHALGPVGLHRIEATIAPDNLASQAVVRHLGFREEGLLERYLDIAGAWRDHLLFAVTAEELPHGLEQLLARWRDTGGGTGRR</sequence>
<gene>
    <name evidence="6" type="ORF">JL107_07115</name>
</gene>
<comment type="caution">
    <text evidence="6">The sequence shown here is derived from an EMBL/GenBank/DDBJ whole genome shotgun (WGS) entry which is preliminary data.</text>
</comment>
<evidence type="ECO:0000313" key="6">
    <source>
        <dbReference type="EMBL" id="MBM9476210.1"/>
    </source>
</evidence>
<keyword evidence="7" id="KW-1185">Reference proteome</keyword>
<evidence type="ECO:0000256" key="2">
    <source>
        <dbReference type="ARBA" id="ARBA00023315"/>
    </source>
</evidence>